<protein>
    <submittedName>
        <fullName evidence="3">Uncharacterized protein</fullName>
    </submittedName>
</protein>
<keyword evidence="2" id="KW-1133">Transmembrane helix</keyword>
<dbReference type="Proteomes" id="UP001497516">
    <property type="component" value="Chromosome 4"/>
</dbReference>
<name>A0AAV2EBQ6_9ROSI</name>
<evidence type="ECO:0000313" key="3">
    <source>
        <dbReference type="EMBL" id="CAL1382975.1"/>
    </source>
</evidence>
<keyword evidence="4" id="KW-1185">Reference proteome</keyword>
<evidence type="ECO:0000256" key="1">
    <source>
        <dbReference type="SAM" id="MobiDB-lite"/>
    </source>
</evidence>
<feature type="region of interest" description="Disordered" evidence="1">
    <location>
        <begin position="75"/>
        <end position="96"/>
    </location>
</feature>
<evidence type="ECO:0000256" key="2">
    <source>
        <dbReference type="SAM" id="Phobius"/>
    </source>
</evidence>
<organism evidence="3 4">
    <name type="scientific">Linum trigynum</name>
    <dbReference type="NCBI Taxonomy" id="586398"/>
    <lineage>
        <taxon>Eukaryota</taxon>
        <taxon>Viridiplantae</taxon>
        <taxon>Streptophyta</taxon>
        <taxon>Embryophyta</taxon>
        <taxon>Tracheophyta</taxon>
        <taxon>Spermatophyta</taxon>
        <taxon>Magnoliopsida</taxon>
        <taxon>eudicotyledons</taxon>
        <taxon>Gunneridae</taxon>
        <taxon>Pentapetalae</taxon>
        <taxon>rosids</taxon>
        <taxon>fabids</taxon>
        <taxon>Malpighiales</taxon>
        <taxon>Linaceae</taxon>
        <taxon>Linum</taxon>
    </lineage>
</organism>
<keyword evidence="2" id="KW-0812">Transmembrane</keyword>
<dbReference type="AlphaFoldDB" id="A0AAV2EBQ6"/>
<reference evidence="3 4" key="1">
    <citation type="submission" date="2024-04" db="EMBL/GenBank/DDBJ databases">
        <authorList>
            <person name="Fracassetti M."/>
        </authorList>
    </citation>
    <scope>NUCLEOTIDE SEQUENCE [LARGE SCALE GENOMIC DNA]</scope>
</reference>
<sequence length="144" mass="16495">MRGDLSSFFEFWTTALLPLFELGQLAGTAVLSVCSTLLCFTLDNQGIPGFRRARPFTMVMEKDLKSNRVAFHKKRPQVVESSDSHPGTRRCVGVKGSRKRLRDQSNMLIRAENFPNPKRFCLAKRGCGVFACHSRSRWKKRCRR</sequence>
<gene>
    <name evidence="3" type="ORF">LTRI10_LOCUS24273</name>
</gene>
<accession>A0AAV2EBQ6</accession>
<evidence type="ECO:0000313" key="4">
    <source>
        <dbReference type="Proteomes" id="UP001497516"/>
    </source>
</evidence>
<dbReference type="EMBL" id="OZ034817">
    <property type="protein sequence ID" value="CAL1382975.1"/>
    <property type="molecule type" value="Genomic_DNA"/>
</dbReference>
<keyword evidence="2" id="KW-0472">Membrane</keyword>
<proteinExistence type="predicted"/>
<feature type="transmembrane region" description="Helical" evidence="2">
    <location>
        <begin position="22"/>
        <end position="42"/>
    </location>
</feature>